<dbReference type="Pfam" id="PF04264">
    <property type="entry name" value="YceI"/>
    <property type="match status" value="1"/>
</dbReference>
<dbReference type="InterPro" id="IPR036761">
    <property type="entry name" value="TTHA0802/YceI-like_sf"/>
</dbReference>
<reference evidence="3 4" key="1">
    <citation type="submission" date="2017-12" db="EMBL/GenBank/DDBJ databases">
        <title>Draft genome sequence of Ralstonia pickettii 52.</title>
        <authorList>
            <person name="Zheng B."/>
        </authorList>
    </citation>
    <scope>NUCLEOTIDE SEQUENCE [LARGE SCALE GENOMIC DNA]</scope>
    <source>
        <strain evidence="3 4">52</strain>
    </source>
</reference>
<evidence type="ECO:0000313" key="3">
    <source>
        <dbReference type="EMBL" id="PLC41587.1"/>
    </source>
</evidence>
<dbReference type="Gene3D" id="2.40.128.110">
    <property type="entry name" value="Lipid/polyisoprenoid-binding, YceI-like"/>
    <property type="match status" value="1"/>
</dbReference>
<dbReference type="AlphaFoldDB" id="A0A2N4TPE5"/>
<dbReference type="RefSeq" id="WP_102066796.1">
    <property type="nucleotide sequence ID" value="NZ_PKQE01000004.1"/>
</dbReference>
<dbReference type="InterPro" id="IPR007372">
    <property type="entry name" value="Lipid/polyisoprenoid-bd_YceI"/>
</dbReference>
<comment type="caution">
    <text evidence="3">The sequence shown here is derived from an EMBL/GenBank/DDBJ whole genome shotgun (WGS) entry which is preliminary data.</text>
</comment>
<dbReference type="SUPFAM" id="SSF101874">
    <property type="entry name" value="YceI-like"/>
    <property type="match status" value="1"/>
</dbReference>
<dbReference type="OrthoDB" id="1247465at2"/>
<dbReference type="SMART" id="SM00867">
    <property type="entry name" value="YceI"/>
    <property type="match status" value="1"/>
</dbReference>
<feature type="chain" id="PRO_5014930746" evidence="1">
    <location>
        <begin position="30"/>
        <end position="190"/>
    </location>
</feature>
<dbReference type="PANTHER" id="PTHR34406">
    <property type="entry name" value="PROTEIN YCEI"/>
    <property type="match status" value="1"/>
</dbReference>
<dbReference type="Proteomes" id="UP000234456">
    <property type="component" value="Unassembled WGS sequence"/>
</dbReference>
<protein>
    <submittedName>
        <fullName evidence="3">Polyisoprenoid-binding protein</fullName>
    </submittedName>
</protein>
<feature type="domain" description="Lipid/polyisoprenoid-binding YceI-like" evidence="2">
    <location>
        <begin position="28"/>
        <end position="188"/>
    </location>
</feature>
<evidence type="ECO:0000313" key="4">
    <source>
        <dbReference type="Proteomes" id="UP000234456"/>
    </source>
</evidence>
<proteinExistence type="predicted"/>
<gene>
    <name evidence="3" type="ORF">C0Q88_18600</name>
</gene>
<dbReference type="EMBL" id="PKQE01000004">
    <property type="protein sequence ID" value="PLC41587.1"/>
    <property type="molecule type" value="Genomic_DNA"/>
</dbReference>
<evidence type="ECO:0000259" key="2">
    <source>
        <dbReference type="SMART" id="SM00867"/>
    </source>
</evidence>
<name>A0A2N4TPE5_RALPI</name>
<evidence type="ECO:0000256" key="1">
    <source>
        <dbReference type="SAM" id="SignalP"/>
    </source>
</evidence>
<sequence length="190" mass="20042">MKRVVRPRAIALVAAGALSIAAVSVSAVAQVDAAKSSVTATGKQLGVPMDIKFGKFDAAVNYNPANVAASTAKVDIDVTSVDVGSKEYNDELKKKDWFDTAKYPKATFVSSAFKPGAGGKVDVVGKLTIKGITQDVTAPVTFKQEGANQVFEGAFPVKRNAFKVGDGEWKDTSVVSDDVTIKFRVVIAKK</sequence>
<keyword evidence="1" id="KW-0732">Signal</keyword>
<dbReference type="PANTHER" id="PTHR34406:SF1">
    <property type="entry name" value="PROTEIN YCEI"/>
    <property type="match status" value="1"/>
</dbReference>
<organism evidence="3 4">
    <name type="scientific">Ralstonia pickettii</name>
    <name type="common">Burkholderia pickettii</name>
    <dbReference type="NCBI Taxonomy" id="329"/>
    <lineage>
        <taxon>Bacteria</taxon>
        <taxon>Pseudomonadati</taxon>
        <taxon>Pseudomonadota</taxon>
        <taxon>Betaproteobacteria</taxon>
        <taxon>Burkholderiales</taxon>
        <taxon>Burkholderiaceae</taxon>
        <taxon>Ralstonia</taxon>
    </lineage>
</organism>
<accession>A0A2N4TPE5</accession>
<feature type="signal peptide" evidence="1">
    <location>
        <begin position="1"/>
        <end position="29"/>
    </location>
</feature>